<dbReference type="PANTHER" id="PTHR12169:SF6">
    <property type="entry name" value="AFG1-LIKE ATPASE"/>
    <property type="match status" value="1"/>
</dbReference>
<evidence type="ECO:0000256" key="1">
    <source>
        <dbReference type="ARBA" id="ARBA00022741"/>
    </source>
</evidence>
<dbReference type="Gene3D" id="3.40.50.300">
    <property type="entry name" value="P-loop containing nucleotide triphosphate hydrolases"/>
    <property type="match status" value="1"/>
</dbReference>
<dbReference type="SUPFAM" id="SSF52540">
    <property type="entry name" value="P-loop containing nucleoside triphosphate hydrolases"/>
    <property type="match status" value="1"/>
</dbReference>
<name>A0ABR7WH83_9ACTN</name>
<accession>A0ABR7WH83</accession>
<protein>
    <submittedName>
        <fullName evidence="3">Cell division protein ZapE</fullName>
    </submittedName>
</protein>
<reference evidence="3 4" key="1">
    <citation type="submission" date="2020-09" db="EMBL/GenBank/DDBJ databases">
        <title>Novel species in genus Gordonia.</title>
        <authorList>
            <person name="Zhang G."/>
        </authorList>
    </citation>
    <scope>NUCLEOTIDE SEQUENCE [LARGE SCALE GENOMIC DNA]</scope>
    <source>
        <strain evidence="3 4">ON-33</strain>
    </source>
</reference>
<dbReference type="NCBIfam" id="NF040713">
    <property type="entry name" value="ZapE"/>
    <property type="match status" value="1"/>
</dbReference>
<dbReference type="InterPro" id="IPR027417">
    <property type="entry name" value="P-loop_NTPase"/>
</dbReference>
<dbReference type="GO" id="GO:0051301">
    <property type="term" value="P:cell division"/>
    <property type="evidence" value="ECO:0007669"/>
    <property type="project" value="UniProtKB-KW"/>
</dbReference>
<dbReference type="RefSeq" id="WP_190268519.1">
    <property type="nucleotide sequence ID" value="NZ_BAABAD010000004.1"/>
</dbReference>
<evidence type="ECO:0000256" key="2">
    <source>
        <dbReference type="ARBA" id="ARBA00022840"/>
    </source>
</evidence>
<sequence>MLPVRQSVIAAIEGSALQAGIVLNAEQRRLAERLAMLDQPAGRRRRARRNQSSRGLYVHGPAGRGKSWLAQAFFDAAPVPKTRVHFHNFFDELHLRVHDSRDDPRALESALSELLGSSRLLFFDEFHVHDSGDARLLTRLLEFVFAHHFTVLVTSNYSPKSLLPNPIWHHTFEAGIAMIQNHLDVYHLDGPTDYRTQSPHHTTGFASGKWLTASPPGDFPSNDERVTLTVRGREFPVLAVRNDQLWISFAQLCDSPLSTIEYLYWADAFGDWVITDIPLFDEASREAQQRFVNVIDILADTDTPTTFIATHTVADFLATETTRPDAFRMASRLQLLHS</sequence>
<keyword evidence="4" id="KW-1185">Reference proteome</keyword>
<keyword evidence="1" id="KW-0547">Nucleotide-binding</keyword>
<evidence type="ECO:0000313" key="3">
    <source>
        <dbReference type="EMBL" id="MBD1322128.1"/>
    </source>
</evidence>
<organism evidence="3 4">
    <name type="scientific">Gordonia hankookensis</name>
    <dbReference type="NCBI Taxonomy" id="589403"/>
    <lineage>
        <taxon>Bacteria</taxon>
        <taxon>Bacillati</taxon>
        <taxon>Actinomycetota</taxon>
        <taxon>Actinomycetes</taxon>
        <taxon>Mycobacteriales</taxon>
        <taxon>Gordoniaceae</taxon>
        <taxon>Gordonia</taxon>
    </lineage>
</organism>
<keyword evidence="2" id="KW-0067">ATP-binding</keyword>
<keyword evidence="3" id="KW-0131">Cell cycle</keyword>
<dbReference type="PANTHER" id="PTHR12169">
    <property type="entry name" value="ATPASE N2B"/>
    <property type="match status" value="1"/>
</dbReference>
<dbReference type="EMBL" id="JACWMS010000005">
    <property type="protein sequence ID" value="MBD1322128.1"/>
    <property type="molecule type" value="Genomic_DNA"/>
</dbReference>
<proteinExistence type="predicted"/>
<keyword evidence="3" id="KW-0132">Cell division</keyword>
<evidence type="ECO:0000313" key="4">
    <source>
        <dbReference type="Proteomes" id="UP000602395"/>
    </source>
</evidence>
<dbReference type="Proteomes" id="UP000602395">
    <property type="component" value="Unassembled WGS sequence"/>
</dbReference>
<comment type="caution">
    <text evidence="3">The sequence shown here is derived from an EMBL/GenBank/DDBJ whole genome shotgun (WGS) entry which is preliminary data.</text>
</comment>
<dbReference type="InterPro" id="IPR005654">
    <property type="entry name" value="ATPase_AFG1-like"/>
</dbReference>
<dbReference type="Pfam" id="PF03969">
    <property type="entry name" value="AFG1_ATPase"/>
    <property type="match status" value="1"/>
</dbReference>
<gene>
    <name evidence="3" type="primary">zapE</name>
    <name evidence="3" type="ORF">IDF66_21330</name>
</gene>